<feature type="non-terminal residue" evidence="1">
    <location>
        <position position="122"/>
    </location>
</feature>
<organism evidence="1 2">
    <name type="scientific">Balaenoptera physalus</name>
    <name type="common">Fin whale</name>
    <name type="synonym">Balaena physalus</name>
    <dbReference type="NCBI Taxonomy" id="9770"/>
    <lineage>
        <taxon>Eukaryota</taxon>
        <taxon>Metazoa</taxon>
        <taxon>Chordata</taxon>
        <taxon>Craniata</taxon>
        <taxon>Vertebrata</taxon>
        <taxon>Euteleostomi</taxon>
        <taxon>Mammalia</taxon>
        <taxon>Eutheria</taxon>
        <taxon>Laurasiatheria</taxon>
        <taxon>Artiodactyla</taxon>
        <taxon>Whippomorpha</taxon>
        <taxon>Cetacea</taxon>
        <taxon>Mysticeti</taxon>
        <taxon>Balaenopteridae</taxon>
        <taxon>Balaenoptera</taxon>
    </lineage>
</organism>
<comment type="caution">
    <text evidence="1">The sequence shown here is derived from an EMBL/GenBank/DDBJ whole genome shotgun (WGS) entry which is preliminary data.</text>
</comment>
<reference evidence="1 2" key="1">
    <citation type="journal article" date="2019" name="PLoS ONE">
        <title>Genomic analyses reveal an absence of contemporary introgressive admixture between fin whales and blue whales, despite known hybrids.</title>
        <authorList>
            <person name="Westbury M.V."/>
            <person name="Petersen B."/>
            <person name="Lorenzen E.D."/>
        </authorList>
    </citation>
    <scope>NUCLEOTIDE SEQUENCE [LARGE SCALE GENOMIC DNA]</scope>
    <source>
        <strain evidence="1">FinWhale-01</strain>
    </source>
</reference>
<dbReference type="EMBL" id="SGJD01005981">
    <property type="protein sequence ID" value="KAB0390102.1"/>
    <property type="molecule type" value="Genomic_DNA"/>
</dbReference>
<name>A0A643BQ64_BALPH</name>
<gene>
    <name evidence="1" type="ORF">E2I00_016097</name>
</gene>
<evidence type="ECO:0000313" key="1">
    <source>
        <dbReference type="EMBL" id="KAB0390102.1"/>
    </source>
</evidence>
<protein>
    <submittedName>
        <fullName evidence="1">Uncharacterized protein</fullName>
    </submittedName>
</protein>
<evidence type="ECO:0000313" key="2">
    <source>
        <dbReference type="Proteomes" id="UP000437017"/>
    </source>
</evidence>
<keyword evidence="2" id="KW-1185">Reference proteome</keyword>
<sequence>MESCHLSRTTLGQFSQSLDVLCALWFQFLKVFFKRRVCCSWTGPSVAEERKFSTQHPKKHLPLEAAKVRSSRRPVEQAHAWPLPGLDNLHPFTLLASCTGHGRCAWFPIHSRLEERRGVLLH</sequence>
<dbReference type="Proteomes" id="UP000437017">
    <property type="component" value="Unassembled WGS sequence"/>
</dbReference>
<proteinExistence type="predicted"/>
<accession>A0A643BQ64</accession>
<dbReference type="AlphaFoldDB" id="A0A643BQ64"/>